<protein>
    <recommendedName>
        <fullName evidence="7">ATP-dependent RNA helicase</fullName>
        <ecNumber evidence="7">3.6.4.13</ecNumber>
    </recommendedName>
</protein>
<evidence type="ECO:0000259" key="9">
    <source>
        <dbReference type="PROSITE" id="PS51192"/>
    </source>
</evidence>
<evidence type="ECO:0000313" key="11">
    <source>
        <dbReference type="EMBL" id="KUI68837.1"/>
    </source>
</evidence>
<dbReference type="AlphaFoldDB" id="A0A194VXV6"/>
<dbReference type="Pfam" id="PF00270">
    <property type="entry name" value="DEAD"/>
    <property type="match status" value="1"/>
</dbReference>
<comment type="function">
    <text evidence="7">RNA helicase.</text>
</comment>
<evidence type="ECO:0000256" key="2">
    <source>
        <dbReference type="ARBA" id="ARBA00022801"/>
    </source>
</evidence>
<feature type="domain" description="Helicase C-terminal" evidence="10">
    <location>
        <begin position="333"/>
        <end position="491"/>
    </location>
</feature>
<evidence type="ECO:0000256" key="1">
    <source>
        <dbReference type="ARBA" id="ARBA00022741"/>
    </source>
</evidence>
<evidence type="ECO:0000256" key="3">
    <source>
        <dbReference type="ARBA" id="ARBA00022806"/>
    </source>
</evidence>
<dbReference type="Gene3D" id="3.40.50.300">
    <property type="entry name" value="P-loop containing nucleotide triphosphate hydrolases"/>
    <property type="match status" value="2"/>
</dbReference>
<dbReference type="OrthoDB" id="193716at2759"/>
<accession>A0A194VXV6</accession>
<gene>
    <name evidence="11" type="ORF">VM1G_04393</name>
</gene>
<evidence type="ECO:0000256" key="4">
    <source>
        <dbReference type="ARBA" id="ARBA00022840"/>
    </source>
</evidence>
<dbReference type="CDD" id="cd18787">
    <property type="entry name" value="SF2_C_DEAD"/>
    <property type="match status" value="1"/>
</dbReference>
<dbReference type="EMBL" id="CM003101">
    <property type="protein sequence ID" value="KUI68837.1"/>
    <property type="molecule type" value="Genomic_DNA"/>
</dbReference>
<keyword evidence="3 6" id="KW-0347">Helicase</keyword>
<reference evidence="11" key="1">
    <citation type="submission" date="2014-12" db="EMBL/GenBank/DDBJ databases">
        <title>Genome Sequence of Valsa Canker Pathogens Uncovers a Specific Adaption of Colonization on Woody Bark.</title>
        <authorList>
            <person name="Yin Z."/>
            <person name="Liu H."/>
            <person name="Gao X."/>
            <person name="Li Z."/>
            <person name="Song N."/>
            <person name="Ke X."/>
            <person name="Dai Q."/>
            <person name="Wu Y."/>
            <person name="Sun Y."/>
            <person name="Xu J.-R."/>
            <person name="Kang Z.K."/>
            <person name="Wang L."/>
            <person name="Huang L."/>
        </authorList>
    </citation>
    <scope>NUCLEOTIDE SEQUENCE [LARGE SCALE GENOMIC DNA]</scope>
    <source>
        <strain evidence="11">03-8</strain>
    </source>
</reference>
<dbReference type="SMR" id="A0A194VXV6"/>
<dbReference type="InterPro" id="IPR014001">
    <property type="entry name" value="Helicase_ATP-bd"/>
</dbReference>
<comment type="domain">
    <text evidence="7">The Q motif is unique to and characteristic of the DEAD box family of RNA helicases and controls ATP binding and hydrolysis.</text>
</comment>
<dbReference type="SMART" id="SM00490">
    <property type="entry name" value="HELICc"/>
    <property type="match status" value="1"/>
</dbReference>
<dbReference type="GO" id="GO:0003723">
    <property type="term" value="F:RNA binding"/>
    <property type="evidence" value="ECO:0007669"/>
    <property type="project" value="UniProtKB-UniRule"/>
</dbReference>
<dbReference type="InterPro" id="IPR027417">
    <property type="entry name" value="P-loop_NTPase"/>
</dbReference>
<comment type="catalytic activity">
    <reaction evidence="7">
        <text>ATP + H2O = ADP + phosphate + H(+)</text>
        <dbReference type="Rhea" id="RHEA:13065"/>
        <dbReference type="ChEBI" id="CHEBI:15377"/>
        <dbReference type="ChEBI" id="CHEBI:15378"/>
        <dbReference type="ChEBI" id="CHEBI:30616"/>
        <dbReference type="ChEBI" id="CHEBI:43474"/>
        <dbReference type="ChEBI" id="CHEBI:456216"/>
        <dbReference type="EC" id="3.6.4.13"/>
    </reaction>
</comment>
<evidence type="ECO:0000313" key="12">
    <source>
        <dbReference type="Proteomes" id="UP000078559"/>
    </source>
</evidence>
<dbReference type="PROSITE" id="PS51192">
    <property type="entry name" value="HELICASE_ATP_BIND_1"/>
    <property type="match status" value="1"/>
</dbReference>
<proteinExistence type="inferred from homology"/>
<keyword evidence="1 6" id="KW-0547">Nucleotide-binding</keyword>
<name>A0A194VXV6_CYTMA</name>
<dbReference type="Pfam" id="PF00271">
    <property type="entry name" value="Helicase_C"/>
    <property type="match status" value="1"/>
</dbReference>
<dbReference type="GO" id="GO:0003724">
    <property type="term" value="F:RNA helicase activity"/>
    <property type="evidence" value="ECO:0007669"/>
    <property type="project" value="UniProtKB-EC"/>
</dbReference>
<feature type="region of interest" description="Disordered" evidence="8">
    <location>
        <begin position="599"/>
        <end position="655"/>
    </location>
</feature>
<dbReference type="PROSITE" id="PS00039">
    <property type="entry name" value="DEAD_ATP_HELICASE"/>
    <property type="match status" value="1"/>
</dbReference>
<dbReference type="GO" id="GO:0005524">
    <property type="term" value="F:ATP binding"/>
    <property type="evidence" value="ECO:0007669"/>
    <property type="project" value="UniProtKB-UniRule"/>
</dbReference>
<keyword evidence="12" id="KW-1185">Reference proteome</keyword>
<evidence type="ECO:0000259" key="10">
    <source>
        <dbReference type="PROSITE" id="PS51194"/>
    </source>
</evidence>
<feature type="compositionally biased region" description="Gly residues" evidence="8">
    <location>
        <begin position="599"/>
        <end position="626"/>
    </location>
</feature>
<sequence length="655" mass="71209">MFKRQLLRQARVCRGVRASPSSMLSLGSGAAPRPSTTYRPALLAASISRQIISRSYSDATAAAESRTGGGQSGPITRFADLAPIGVHDNILRAILEDMQYETMTDVQAMSINPALQGKDIVAQARTGTGKTLGFLVPTISRIIQKDPSLASRSLQQARADDIRAIIISPTRELAEQIGAEARKLCRHTGVKVQTAVGGMNKAMMLRKTRHEGCHLLVATPGRLFDLLSDEYSGIDAPNVQALVLDEADRMLDVGFDKELQQIVRLLPNRREKPRQTLLFSATIPKDVVQIARVYVDASNFQFVQTINADEAPTHEKVPQHIVPVSGFEHYMPTLLEIIEKAQNGEHGPDPVKAIVFFNQTALVKMIDELFQYLPRYMKTLPPSYAIHSGLDQRNRTRAADNFRKAQSGILISSDVTARGMDFPNVTHVIQFGIPPSREQYIHRLGRTGRANKSGQGWIIIRKEEINDARRKLPGLPIKRNDTLECAAVDARNTDAAALPRLFALVTDGMRRVRKGLVREVYEKFLNPHGRHVTQDLVDSANFWTKSQCGFDTPPAVSQSLTRIVPGLGRVQGINFMESGDSRGGGGGYGGGRGGGFGGGRGGGGFGGGRGGGGFGGGRGGGGFGGRGQRDNGDPFAQMSSRGRDDRPQRRERAGF</sequence>
<dbReference type="Proteomes" id="UP000078559">
    <property type="component" value="Chromosome 4"/>
</dbReference>
<dbReference type="InterPro" id="IPR001650">
    <property type="entry name" value="Helicase_C-like"/>
</dbReference>
<feature type="domain" description="Helicase ATP-binding" evidence="9">
    <location>
        <begin position="111"/>
        <end position="301"/>
    </location>
</feature>
<evidence type="ECO:0000256" key="5">
    <source>
        <dbReference type="ARBA" id="ARBA00022884"/>
    </source>
</evidence>
<organism evidence="11 12">
    <name type="scientific">Cytospora mali</name>
    <name type="common">Apple Valsa canker fungus</name>
    <name type="synonym">Valsa mali</name>
    <dbReference type="NCBI Taxonomy" id="578113"/>
    <lineage>
        <taxon>Eukaryota</taxon>
        <taxon>Fungi</taxon>
        <taxon>Dikarya</taxon>
        <taxon>Ascomycota</taxon>
        <taxon>Pezizomycotina</taxon>
        <taxon>Sordariomycetes</taxon>
        <taxon>Sordariomycetidae</taxon>
        <taxon>Diaporthales</taxon>
        <taxon>Cytosporaceae</taxon>
        <taxon>Cytospora</taxon>
    </lineage>
</organism>
<dbReference type="EC" id="3.6.4.13" evidence="7"/>
<keyword evidence="5 7" id="KW-0694">RNA-binding</keyword>
<feature type="compositionally biased region" description="Basic and acidic residues" evidence="8">
    <location>
        <begin position="641"/>
        <end position="655"/>
    </location>
</feature>
<dbReference type="GO" id="GO:0016787">
    <property type="term" value="F:hydrolase activity"/>
    <property type="evidence" value="ECO:0007669"/>
    <property type="project" value="UniProtKB-KW"/>
</dbReference>
<dbReference type="InterPro" id="IPR000629">
    <property type="entry name" value="RNA-helicase_DEAD-box_CS"/>
</dbReference>
<evidence type="ECO:0000256" key="7">
    <source>
        <dbReference type="RuleBase" id="RU365068"/>
    </source>
</evidence>
<dbReference type="InterPro" id="IPR011545">
    <property type="entry name" value="DEAD/DEAH_box_helicase_dom"/>
</dbReference>
<evidence type="ECO:0000256" key="6">
    <source>
        <dbReference type="RuleBase" id="RU000492"/>
    </source>
</evidence>
<keyword evidence="2 6" id="KW-0378">Hydrolase</keyword>
<dbReference type="SUPFAM" id="SSF52540">
    <property type="entry name" value="P-loop containing nucleoside triphosphate hydrolases"/>
    <property type="match status" value="2"/>
</dbReference>
<comment type="similarity">
    <text evidence="6">Belongs to the DEAD box helicase family.</text>
</comment>
<dbReference type="PANTHER" id="PTHR24031">
    <property type="entry name" value="RNA HELICASE"/>
    <property type="match status" value="1"/>
</dbReference>
<keyword evidence="4 6" id="KW-0067">ATP-binding</keyword>
<dbReference type="SMART" id="SM00487">
    <property type="entry name" value="DEXDc"/>
    <property type="match status" value="1"/>
</dbReference>
<dbReference type="PROSITE" id="PS51194">
    <property type="entry name" value="HELICASE_CTER"/>
    <property type="match status" value="1"/>
</dbReference>
<evidence type="ECO:0000256" key="8">
    <source>
        <dbReference type="SAM" id="MobiDB-lite"/>
    </source>
</evidence>